<evidence type="ECO:0000259" key="3">
    <source>
        <dbReference type="Pfam" id="PF02581"/>
    </source>
</evidence>
<dbReference type="RefSeq" id="WP_046822187.1">
    <property type="nucleotide sequence ID" value="NZ_LBBT01000089.1"/>
</dbReference>
<dbReference type="PANTHER" id="PTHR20857:SF15">
    <property type="entry name" value="THIAMINE-PHOSPHATE SYNTHASE"/>
    <property type="match status" value="1"/>
</dbReference>
<evidence type="ECO:0000313" key="4">
    <source>
        <dbReference type="EMBL" id="KKY02259.1"/>
    </source>
</evidence>
<dbReference type="AlphaFoldDB" id="A0A0M3DLD6"/>
<dbReference type="InterPro" id="IPR036206">
    <property type="entry name" value="ThiamineP_synth_sf"/>
</dbReference>
<reference evidence="4 5" key="1">
    <citation type="submission" date="2015-04" db="EMBL/GenBank/DDBJ databases">
        <title>Microcin producing Clostridium sp. JC272T.</title>
        <authorList>
            <person name="Jyothsna T."/>
            <person name="Sasikala C."/>
            <person name="Ramana C."/>
        </authorList>
    </citation>
    <scope>NUCLEOTIDE SEQUENCE [LARGE SCALE GENOMIC DNA]</scope>
    <source>
        <strain evidence="4 5">JC272</strain>
    </source>
</reference>
<dbReference type="Proteomes" id="UP000034407">
    <property type="component" value="Unassembled WGS sequence"/>
</dbReference>
<evidence type="ECO:0000256" key="1">
    <source>
        <dbReference type="ARBA" id="ARBA00004948"/>
    </source>
</evidence>
<keyword evidence="2" id="KW-0784">Thiamine biosynthesis</keyword>
<dbReference type="InterPro" id="IPR013785">
    <property type="entry name" value="Aldolase_TIM"/>
</dbReference>
<feature type="domain" description="Thiamine phosphate synthase/TenI" evidence="3">
    <location>
        <begin position="1"/>
        <end position="181"/>
    </location>
</feature>
<dbReference type="GO" id="GO:0004789">
    <property type="term" value="F:thiamine-phosphate diphosphorylase activity"/>
    <property type="evidence" value="ECO:0007669"/>
    <property type="project" value="TreeGrafter"/>
</dbReference>
<name>A0A0M3DLD6_9FIRM</name>
<comment type="caution">
    <text evidence="4">The sequence shown here is derived from an EMBL/GenBank/DDBJ whole genome shotgun (WGS) entry which is preliminary data.</text>
</comment>
<protein>
    <recommendedName>
        <fullName evidence="3">Thiamine phosphate synthase/TenI domain-containing protein</fullName>
    </recommendedName>
</protein>
<dbReference type="EMBL" id="LBBT01000089">
    <property type="protein sequence ID" value="KKY02259.1"/>
    <property type="molecule type" value="Genomic_DNA"/>
</dbReference>
<dbReference type="Gene3D" id="3.20.20.70">
    <property type="entry name" value="Aldolase class I"/>
    <property type="match status" value="1"/>
</dbReference>
<dbReference type="GO" id="GO:0009228">
    <property type="term" value="P:thiamine biosynthetic process"/>
    <property type="evidence" value="ECO:0007669"/>
    <property type="project" value="UniProtKB-KW"/>
</dbReference>
<keyword evidence="5" id="KW-1185">Reference proteome</keyword>
<dbReference type="OrthoDB" id="9802676at2"/>
<evidence type="ECO:0000313" key="5">
    <source>
        <dbReference type="Proteomes" id="UP000034407"/>
    </source>
</evidence>
<accession>A0A0M3DLD6</accession>
<dbReference type="Pfam" id="PF02581">
    <property type="entry name" value="TMP-TENI"/>
    <property type="match status" value="1"/>
</dbReference>
<organism evidence="4 5">
    <name type="scientific">Paraclostridium benzoelyticum</name>
    <dbReference type="NCBI Taxonomy" id="1629550"/>
    <lineage>
        <taxon>Bacteria</taxon>
        <taxon>Bacillati</taxon>
        <taxon>Bacillota</taxon>
        <taxon>Clostridia</taxon>
        <taxon>Peptostreptococcales</taxon>
        <taxon>Peptostreptococcaceae</taxon>
        <taxon>Paraclostridium</taxon>
    </lineage>
</organism>
<proteinExistence type="predicted"/>
<evidence type="ECO:0000256" key="2">
    <source>
        <dbReference type="ARBA" id="ARBA00022977"/>
    </source>
</evidence>
<dbReference type="GO" id="GO:0005737">
    <property type="term" value="C:cytoplasm"/>
    <property type="evidence" value="ECO:0007669"/>
    <property type="project" value="TreeGrafter"/>
</dbReference>
<dbReference type="CDD" id="cd00564">
    <property type="entry name" value="TMP_TenI"/>
    <property type="match status" value="1"/>
</dbReference>
<dbReference type="PATRIC" id="fig|1629550.3.peg.3541"/>
<gene>
    <name evidence="4" type="ORF">VN21_04190</name>
</gene>
<comment type="pathway">
    <text evidence="1">Cofactor biosynthesis; thiamine diphosphate biosynthesis.</text>
</comment>
<dbReference type="InterPro" id="IPR022998">
    <property type="entry name" value="ThiamineP_synth_TenI"/>
</dbReference>
<dbReference type="PANTHER" id="PTHR20857">
    <property type="entry name" value="THIAMINE-PHOSPHATE PYROPHOSPHORYLASE"/>
    <property type="match status" value="1"/>
</dbReference>
<sequence>MYLITNRHLCNEKRYLEVLEESSFNGIENIILREKDLKNDELKKLYFKTRERVNKETKIIINGNYEILNLVDADGIHMPFDMFNKLKYKLEYKEKIIGVSTHSIEEIIEVKKYSVSYLIFSHIYETKCKLNLKPKGISLLKQAQSELNGYDIKLIALGGILPNNVKETLNYCDDIAVMSSIMESDNVKDTIKSFL</sequence>
<dbReference type="SUPFAM" id="SSF51391">
    <property type="entry name" value="Thiamin phosphate synthase"/>
    <property type="match status" value="1"/>
</dbReference>